<comment type="caution">
    <text evidence="1">The sequence shown here is derived from an EMBL/GenBank/DDBJ whole genome shotgun (WGS) entry which is preliminary data.</text>
</comment>
<organism evidence="1 2">
    <name type="scientific">Yinghuangia aomiensis</name>
    <dbReference type="NCBI Taxonomy" id="676205"/>
    <lineage>
        <taxon>Bacteria</taxon>
        <taxon>Bacillati</taxon>
        <taxon>Actinomycetota</taxon>
        <taxon>Actinomycetes</taxon>
        <taxon>Kitasatosporales</taxon>
        <taxon>Streptomycetaceae</taxon>
        <taxon>Yinghuangia</taxon>
    </lineage>
</organism>
<dbReference type="EMBL" id="BAABHS010000011">
    <property type="protein sequence ID" value="GAA4966682.1"/>
    <property type="molecule type" value="Genomic_DNA"/>
</dbReference>
<keyword evidence="2" id="KW-1185">Reference proteome</keyword>
<evidence type="ECO:0000313" key="2">
    <source>
        <dbReference type="Proteomes" id="UP001500466"/>
    </source>
</evidence>
<name>A0ABP9HBP5_9ACTN</name>
<gene>
    <name evidence="1" type="ORF">GCM10023205_34160</name>
</gene>
<protein>
    <submittedName>
        <fullName evidence="1">Uncharacterized protein</fullName>
    </submittedName>
</protein>
<sequence>MVRDIRNVAFPGSAEKRNCLSRSGSQYRAGAAEGCQGALQAWGDVGRPRGRWPPGAAPHLTRLAGDEADKVRKRTLSWRNAARTIRMRM</sequence>
<accession>A0ABP9HBP5</accession>
<evidence type="ECO:0000313" key="1">
    <source>
        <dbReference type="EMBL" id="GAA4966682.1"/>
    </source>
</evidence>
<reference evidence="2" key="1">
    <citation type="journal article" date="2019" name="Int. J. Syst. Evol. Microbiol.">
        <title>The Global Catalogue of Microorganisms (GCM) 10K type strain sequencing project: providing services to taxonomists for standard genome sequencing and annotation.</title>
        <authorList>
            <consortium name="The Broad Institute Genomics Platform"/>
            <consortium name="The Broad Institute Genome Sequencing Center for Infectious Disease"/>
            <person name="Wu L."/>
            <person name="Ma J."/>
        </authorList>
    </citation>
    <scope>NUCLEOTIDE SEQUENCE [LARGE SCALE GENOMIC DNA]</scope>
    <source>
        <strain evidence="2">JCM 17986</strain>
    </source>
</reference>
<dbReference type="Proteomes" id="UP001500466">
    <property type="component" value="Unassembled WGS sequence"/>
</dbReference>
<proteinExistence type="predicted"/>